<dbReference type="EnsemblMetazoa" id="CJA00781.1">
    <property type="protein sequence ID" value="CJA00781.1"/>
    <property type="gene ID" value="WBGene00119985"/>
</dbReference>
<dbReference type="Proteomes" id="UP000005237">
    <property type="component" value="Unassembled WGS sequence"/>
</dbReference>
<evidence type="ECO:0000313" key="2">
    <source>
        <dbReference type="Proteomes" id="UP000005237"/>
    </source>
</evidence>
<reference evidence="2" key="1">
    <citation type="submission" date="2010-08" db="EMBL/GenBank/DDBJ databases">
        <authorList>
            <consortium name="Caenorhabditis japonica Sequencing Consortium"/>
            <person name="Wilson R.K."/>
        </authorList>
    </citation>
    <scope>NUCLEOTIDE SEQUENCE [LARGE SCALE GENOMIC DNA]</scope>
    <source>
        <strain evidence="2">DF5081</strain>
    </source>
</reference>
<name>A0A8R1HKZ1_CAEJA</name>
<accession>A0A8R1HKZ1</accession>
<reference evidence="1" key="2">
    <citation type="submission" date="2022-06" db="UniProtKB">
        <authorList>
            <consortium name="EnsemblMetazoa"/>
        </authorList>
    </citation>
    <scope>IDENTIFICATION</scope>
    <source>
        <strain evidence="1">DF5081</strain>
    </source>
</reference>
<dbReference type="AlphaFoldDB" id="A0A8R1HKZ1"/>
<organism evidence="1 2">
    <name type="scientific">Caenorhabditis japonica</name>
    <dbReference type="NCBI Taxonomy" id="281687"/>
    <lineage>
        <taxon>Eukaryota</taxon>
        <taxon>Metazoa</taxon>
        <taxon>Ecdysozoa</taxon>
        <taxon>Nematoda</taxon>
        <taxon>Chromadorea</taxon>
        <taxon>Rhabditida</taxon>
        <taxon>Rhabditina</taxon>
        <taxon>Rhabditomorpha</taxon>
        <taxon>Rhabditoidea</taxon>
        <taxon>Rhabditidae</taxon>
        <taxon>Peloderinae</taxon>
        <taxon>Caenorhabditis</taxon>
    </lineage>
</organism>
<protein>
    <submittedName>
        <fullName evidence="1">Uncharacterized protein</fullName>
    </submittedName>
</protein>
<keyword evidence="2" id="KW-1185">Reference proteome</keyword>
<proteinExistence type="predicted"/>
<sequence>MAVTKLSTMDGPSDNVFYPSGERVPAARPSCPVCILTCRSDLVRNGNEGTFKTRSSILPVADLAMSRGDKSILTHEEFVDGELISKCGDSAATVRTLSSRLNSPT</sequence>
<evidence type="ECO:0000313" key="1">
    <source>
        <dbReference type="EnsemblMetazoa" id="CJA00781.1"/>
    </source>
</evidence>